<dbReference type="STRING" id="37546.A0A1B0FB47"/>
<dbReference type="AlphaFoldDB" id="A0A1B0FB47"/>
<evidence type="ECO:0000313" key="2">
    <source>
        <dbReference type="Proteomes" id="UP000092444"/>
    </source>
</evidence>
<evidence type="ECO:0000313" key="1">
    <source>
        <dbReference type="EnsemblMetazoa" id="GMOY000759-PA"/>
    </source>
</evidence>
<dbReference type="VEuPathDB" id="VectorBase:GMOY000759"/>
<protein>
    <submittedName>
        <fullName evidence="1">Uncharacterized protein</fullName>
    </submittedName>
</protein>
<accession>A0A1B0FB47</accession>
<reference evidence="1" key="1">
    <citation type="submission" date="2020-05" db="UniProtKB">
        <authorList>
            <consortium name="EnsemblMetazoa"/>
        </authorList>
    </citation>
    <scope>IDENTIFICATION</scope>
    <source>
        <strain evidence="1">Yale</strain>
    </source>
</reference>
<sequence length="74" mass="8694">MSVAGLCIYDIPKVKFEETFAAIESCFEHFLAKCQCEMAREEEVMKFNEVDLLDELIKKYKFSEIKLEISQHLI</sequence>
<proteinExistence type="predicted"/>
<dbReference type="EMBL" id="CCAG010007618">
    <property type="status" value="NOT_ANNOTATED_CDS"/>
    <property type="molecule type" value="Genomic_DNA"/>
</dbReference>
<name>A0A1B0FB47_GLOMM</name>
<keyword evidence="2" id="KW-1185">Reference proteome</keyword>
<dbReference type="Proteomes" id="UP000092444">
    <property type="component" value="Unassembled WGS sequence"/>
</dbReference>
<dbReference type="EnsemblMetazoa" id="GMOY000759-RA">
    <property type="protein sequence ID" value="GMOY000759-PA"/>
    <property type="gene ID" value="GMOY000759"/>
</dbReference>
<organism evidence="1 2">
    <name type="scientific">Glossina morsitans morsitans</name>
    <name type="common">Savannah tsetse fly</name>
    <dbReference type="NCBI Taxonomy" id="37546"/>
    <lineage>
        <taxon>Eukaryota</taxon>
        <taxon>Metazoa</taxon>
        <taxon>Ecdysozoa</taxon>
        <taxon>Arthropoda</taxon>
        <taxon>Hexapoda</taxon>
        <taxon>Insecta</taxon>
        <taxon>Pterygota</taxon>
        <taxon>Neoptera</taxon>
        <taxon>Endopterygota</taxon>
        <taxon>Diptera</taxon>
        <taxon>Brachycera</taxon>
        <taxon>Muscomorpha</taxon>
        <taxon>Hippoboscoidea</taxon>
        <taxon>Glossinidae</taxon>
        <taxon>Glossina</taxon>
    </lineage>
</organism>